<dbReference type="Proteomes" id="UP000196102">
    <property type="component" value="Unassembled WGS sequence"/>
</dbReference>
<dbReference type="Gene3D" id="3.40.1050.10">
    <property type="entry name" value="Carbonic anhydrase"/>
    <property type="match status" value="1"/>
</dbReference>
<dbReference type="InterPro" id="IPR001765">
    <property type="entry name" value="Carbonic_anhydrase"/>
</dbReference>
<dbReference type="Pfam" id="PF00484">
    <property type="entry name" value="Pro_CA"/>
    <property type="match status" value="1"/>
</dbReference>
<name>A0A1Z8B609_9FLAO</name>
<comment type="similarity">
    <text evidence="1">Belongs to the beta-class carbonic anhydrase family.</text>
</comment>
<dbReference type="PROSITE" id="PS51257">
    <property type="entry name" value="PROKAR_LIPOPROTEIN"/>
    <property type="match status" value="1"/>
</dbReference>
<dbReference type="NCBIfam" id="NF011765">
    <property type="entry name" value="PRK15219.1"/>
    <property type="match status" value="1"/>
</dbReference>
<dbReference type="SUPFAM" id="SSF53056">
    <property type="entry name" value="beta-carbonic anhydrase, cab"/>
    <property type="match status" value="1"/>
</dbReference>
<evidence type="ECO:0000256" key="1">
    <source>
        <dbReference type="ARBA" id="ARBA00006217"/>
    </source>
</evidence>
<evidence type="ECO:0000313" key="4">
    <source>
        <dbReference type="Proteomes" id="UP000196102"/>
    </source>
</evidence>
<dbReference type="InterPro" id="IPR036874">
    <property type="entry name" value="Carbonic_anhydrase_sf"/>
</dbReference>
<dbReference type="CDD" id="cd03378">
    <property type="entry name" value="beta_CA_cladeC"/>
    <property type="match status" value="1"/>
</dbReference>
<dbReference type="AlphaFoldDB" id="A0A1Z8B609"/>
<comment type="cofactor">
    <cofactor evidence="2">
        <name>Zn(2+)</name>
        <dbReference type="ChEBI" id="CHEBI:29105"/>
    </cofactor>
    <text evidence="2">Binds 1 zinc ion per subunit.</text>
</comment>
<dbReference type="EMBL" id="MAAX01000073">
    <property type="protein sequence ID" value="OUS18003.1"/>
    <property type="molecule type" value="Genomic_DNA"/>
</dbReference>
<proteinExistence type="inferred from homology"/>
<feature type="binding site" evidence="2">
    <location>
        <position position="105"/>
    </location>
    <ligand>
        <name>Zn(2+)</name>
        <dbReference type="ChEBI" id="CHEBI:29105"/>
    </ligand>
</feature>
<comment type="caution">
    <text evidence="3">The sequence shown here is derived from an EMBL/GenBank/DDBJ whole genome shotgun (WGS) entry which is preliminary data.</text>
</comment>
<sequence>MKKTFQLFVTALIMTGLVACNKNTEKEVTTEEIPTVAVQELEKPVKSILTAEDQADMSPAEIIGRLKKGNENFVNNNLTRRDHSAQRVEAMLGQYPKAIVLSCVDSRVPVEDVFDLGIGDIFVARVAGNIENEDMVGSMEFATAVAGSKVVIVMGHTSCGAVKSTIDKVDATSLNMNSLAALLEKIEPSIQGVETDGERKSSNVKFTNDVIEKNAIRTVQDIRDTSPVMAQMEDKGEIIIVSAVYDMETGKVTFHDHHDHNGNHSH</sequence>
<dbReference type="PANTHER" id="PTHR11002:SF79">
    <property type="entry name" value="CARBONIC ANHYDRASE 2"/>
    <property type="match status" value="1"/>
</dbReference>
<feature type="binding site" evidence="2">
    <location>
        <position position="103"/>
    </location>
    <ligand>
        <name>Zn(2+)</name>
        <dbReference type="ChEBI" id="CHEBI:29105"/>
    </ligand>
</feature>
<evidence type="ECO:0000313" key="3">
    <source>
        <dbReference type="EMBL" id="OUS18003.1"/>
    </source>
</evidence>
<reference evidence="4" key="1">
    <citation type="journal article" date="2017" name="Proc. Natl. Acad. Sci. U.S.A.">
        <title>Simulation of Deepwater Horizon oil plume reveals substrate specialization within a complex community of hydrocarbon-degraders.</title>
        <authorList>
            <person name="Hu P."/>
            <person name="Dubinsky E.A."/>
            <person name="Probst A.J."/>
            <person name="Wang J."/>
            <person name="Sieber C.M.K."/>
            <person name="Tom L.M."/>
            <person name="Gardinali P."/>
            <person name="Banfield J.F."/>
            <person name="Atlas R.M."/>
            <person name="Andersen G.L."/>
        </authorList>
    </citation>
    <scope>NUCLEOTIDE SEQUENCE [LARGE SCALE GENOMIC DNA]</scope>
</reference>
<protein>
    <submittedName>
        <fullName evidence="3">Carbonic anhydrase</fullName>
    </submittedName>
</protein>
<feature type="binding site" evidence="2">
    <location>
        <position position="156"/>
    </location>
    <ligand>
        <name>Zn(2+)</name>
        <dbReference type="ChEBI" id="CHEBI:29105"/>
    </ligand>
</feature>
<keyword evidence="2" id="KW-0862">Zinc</keyword>
<dbReference type="SMART" id="SM00947">
    <property type="entry name" value="Pro_CA"/>
    <property type="match status" value="1"/>
</dbReference>
<organism evidence="3 4">
    <name type="scientific">Nonlabens dokdonensis</name>
    <dbReference type="NCBI Taxonomy" id="328515"/>
    <lineage>
        <taxon>Bacteria</taxon>
        <taxon>Pseudomonadati</taxon>
        <taxon>Bacteroidota</taxon>
        <taxon>Flavobacteriia</taxon>
        <taxon>Flavobacteriales</taxon>
        <taxon>Flavobacteriaceae</taxon>
        <taxon>Nonlabens</taxon>
    </lineage>
</organism>
<dbReference type="GO" id="GO:0004089">
    <property type="term" value="F:carbonate dehydratase activity"/>
    <property type="evidence" value="ECO:0007669"/>
    <property type="project" value="InterPro"/>
</dbReference>
<evidence type="ECO:0000256" key="2">
    <source>
        <dbReference type="PIRSR" id="PIRSR601765-1"/>
    </source>
</evidence>
<dbReference type="GO" id="GO:0008270">
    <property type="term" value="F:zinc ion binding"/>
    <property type="evidence" value="ECO:0007669"/>
    <property type="project" value="InterPro"/>
</dbReference>
<dbReference type="PANTHER" id="PTHR11002">
    <property type="entry name" value="CARBONIC ANHYDRASE"/>
    <property type="match status" value="1"/>
</dbReference>
<gene>
    <name evidence="3" type="ORF">A9Q93_04365</name>
</gene>
<feature type="binding site" evidence="2">
    <location>
        <position position="159"/>
    </location>
    <ligand>
        <name>Zn(2+)</name>
        <dbReference type="ChEBI" id="CHEBI:29105"/>
    </ligand>
</feature>
<dbReference type="RefSeq" id="WP_303686164.1">
    <property type="nucleotide sequence ID" value="NZ_CAJXYO010000016.1"/>
</dbReference>
<keyword evidence="2" id="KW-0479">Metal-binding</keyword>
<accession>A0A1Z8B609</accession>